<dbReference type="AlphaFoldDB" id="A0A016VEZ9"/>
<organism evidence="1 2">
    <name type="scientific">Ancylostoma ceylanicum</name>
    <dbReference type="NCBI Taxonomy" id="53326"/>
    <lineage>
        <taxon>Eukaryota</taxon>
        <taxon>Metazoa</taxon>
        <taxon>Ecdysozoa</taxon>
        <taxon>Nematoda</taxon>
        <taxon>Chromadorea</taxon>
        <taxon>Rhabditida</taxon>
        <taxon>Rhabditina</taxon>
        <taxon>Rhabditomorpha</taxon>
        <taxon>Strongyloidea</taxon>
        <taxon>Ancylostomatidae</taxon>
        <taxon>Ancylostomatinae</taxon>
        <taxon>Ancylostoma</taxon>
    </lineage>
</organism>
<keyword evidence="2" id="KW-1185">Reference proteome</keyword>
<comment type="caution">
    <text evidence="1">The sequence shown here is derived from an EMBL/GenBank/DDBJ whole genome shotgun (WGS) entry which is preliminary data.</text>
</comment>
<reference evidence="2" key="1">
    <citation type="journal article" date="2015" name="Nat. Genet.">
        <title>The genome and transcriptome of the zoonotic hookworm Ancylostoma ceylanicum identify infection-specific gene families.</title>
        <authorList>
            <person name="Schwarz E.M."/>
            <person name="Hu Y."/>
            <person name="Antoshechkin I."/>
            <person name="Miller M.M."/>
            <person name="Sternberg P.W."/>
            <person name="Aroian R.V."/>
        </authorList>
    </citation>
    <scope>NUCLEOTIDE SEQUENCE</scope>
    <source>
        <strain evidence="2">HY135</strain>
    </source>
</reference>
<accession>A0A016VEZ9</accession>
<name>A0A016VEZ9_9BILA</name>
<proteinExistence type="predicted"/>
<gene>
    <name evidence="1" type="primary">Acey_s0011.g1498</name>
    <name evidence="1" type="ORF">Y032_0011g1498</name>
</gene>
<protein>
    <submittedName>
        <fullName evidence="1">Uncharacterized protein</fullName>
    </submittedName>
</protein>
<sequence length="121" mass="14218">MGKSQEGFCDTVLKVEQKIDKKELEWLRGKNERVNFCARKITNNVSRKRGDTKSGRDRVHRYSSTRNKITKRPLYRSPHAHTTVNFVLFNGKRFKMMEEVSEGFIEETNHTEYKFVGVYAA</sequence>
<evidence type="ECO:0000313" key="2">
    <source>
        <dbReference type="Proteomes" id="UP000024635"/>
    </source>
</evidence>
<dbReference type="Proteomes" id="UP000024635">
    <property type="component" value="Unassembled WGS sequence"/>
</dbReference>
<evidence type="ECO:0000313" key="1">
    <source>
        <dbReference type="EMBL" id="EYC25990.1"/>
    </source>
</evidence>
<dbReference type="EMBL" id="JARK01001347">
    <property type="protein sequence ID" value="EYC25990.1"/>
    <property type="molecule type" value="Genomic_DNA"/>
</dbReference>